<accession>A0A0D2ETP2</accession>
<dbReference type="HOGENOM" id="CLU_1069717_0_0_1"/>
<organism evidence="2 3">
    <name type="scientific">Exophiala xenobiotica</name>
    <dbReference type="NCBI Taxonomy" id="348802"/>
    <lineage>
        <taxon>Eukaryota</taxon>
        <taxon>Fungi</taxon>
        <taxon>Dikarya</taxon>
        <taxon>Ascomycota</taxon>
        <taxon>Pezizomycotina</taxon>
        <taxon>Eurotiomycetes</taxon>
        <taxon>Chaetothyriomycetidae</taxon>
        <taxon>Chaetothyriales</taxon>
        <taxon>Herpotrichiellaceae</taxon>
        <taxon>Exophiala</taxon>
    </lineage>
</organism>
<gene>
    <name evidence="2" type="ORF">PV05_09951</name>
</gene>
<sequence>MAKDFTAVTGGPNNVVHCSRSGDWRSRMVSIQNQNAGHQWNASCEDVTSLTPLPPVASAAQKVQKASRNKSGTLTTEIQRIVKNRIPKGAIPSSPSKPMTRGGPLTAEPSSALPRISEASVTLASEESAALYDLLQKEVINHQYWVLEGNRGKLDFCAQRQAGDIEFDIEVNWRDNPIQMKWSRSTSRLDPTQRLAVFDATYKRGDQYVKKYWQALRKHLNRDPQVKVTFQFREARNVSDRSATQAMKWVCILHQTPVVA</sequence>
<name>A0A0D2ETP2_9EURO</name>
<dbReference type="Proteomes" id="UP000054342">
    <property type="component" value="Unassembled WGS sequence"/>
</dbReference>
<evidence type="ECO:0000256" key="1">
    <source>
        <dbReference type="SAM" id="MobiDB-lite"/>
    </source>
</evidence>
<protein>
    <submittedName>
        <fullName evidence="2">Uncharacterized protein</fullName>
    </submittedName>
</protein>
<proteinExistence type="predicted"/>
<dbReference type="GeneID" id="25331859"/>
<feature type="region of interest" description="Disordered" evidence="1">
    <location>
        <begin position="86"/>
        <end position="112"/>
    </location>
</feature>
<evidence type="ECO:0000313" key="3">
    <source>
        <dbReference type="Proteomes" id="UP000054342"/>
    </source>
</evidence>
<evidence type="ECO:0000313" key="2">
    <source>
        <dbReference type="EMBL" id="KIW51209.1"/>
    </source>
</evidence>
<dbReference type="RefSeq" id="XP_013311793.1">
    <property type="nucleotide sequence ID" value="XM_013456339.1"/>
</dbReference>
<dbReference type="AlphaFoldDB" id="A0A0D2ETP2"/>
<keyword evidence="3" id="KW-1185">Reference proteome</keyword>
<dbReference type="EMBL" id="KN847322">
    <property type="protein sequence ID" value="KIW51209.1"/>
    <property type="molecule type" value="Genomic_DNA"/>
</dbReference>
<reference evidence="2 3" key="1">
    <citation type="submission" date="2015-01" db="EMBL/GenBank/DDBJ databases">
        <title>The Genome Sequence of Exophiala xenobiotica CBS118157.</title>
        <authorList>
            <consortium name="The Broad Institute Genomics Platform"/>
            <person name="Cuomo C."/>
            <person name="de Hoog S."/>
            <person name="Gorbushina A."/>
            <person name="Stielow B."/>
            <person name="Teixiera M."/>
            <person name="Abouelleil A."/>
            <person name="Chapman S.B."/>
            <person name="Priest M."/>
            <person name="Young S.K."/>
            <person name="Wortman J."/>
            <person name="Nusbaum C."/>
            <person name="Birren B."/>
        </authorList>
    </citation>
    <scope>NUCLEOTIDE SEQUENCE [LARGE SCALE GENOMIC DNA]</scope>
    <source>
        <strain evidence="2 3">CBS 118157</strain>
    </source>
</reference>